<dbReference type="EMBL" id="CAXDID020000421">
    <property type="protein sequence ID" value="CAL6089694.1"/>
    <property type="molecule type" value="Genomic_DNA"/>
</dbReference>
<reference evidence="1" key="1">
    <citation type="submission" date="2023-06" db="EMBL/GenBank/DDBJ databases">
        <authorList>
            <person name="Kurt Z."/>
        </authorList>
    </citation>
    <scope>NUCLEOTIDE SEQUENCE</scope>
</reference>
<dbReference type="EMBL" id="CAXDID020000413">
    <property type="protein sequence ID" value="CAL6088955.1"/>
    <property type="molecule type" value="Genomic_DNA"/>
</dbReference>
<proteinExistence type="predicted"/>
<evidence type="ECO:0000313" key="2">
    <source>
        <dbReference type="EMBL" id="CAI9934671.1"/>
    </source>
</evidence>
<dbReference type="EMBL" id="CATOUU010000047">
    <property type="protein sequence ID" value="CAI9914301.1"/>
    <property type="molecule type" value="Genomic_DNA"/>
</dbReference>
<gene>
    <name evidence="1" type="ORF">HINF_LOCUS1946</name>
    <name evidence="2" type="ORF">HINF_LOCUS22316</name>
    <name evidence="3" type="ORF">HINF_LOCUS64440</name>
    <name evidence="4" type="ORF">HINF_LOCUS64954</name>
</gene>
<evidence type="ECO:0000313" key="4">
    <source>
        <dbReference type="EMBL" id="CAL6089694.1"/>
    </source>
</evidence>
<protein>
    <submittedName>
        <fullName evidence="3">Hypothetical_protein</fullName>
    </submittedName>
</protein>
<accession>A0AA86N7T1</accession>
<evidence type="ECO:0000313" key="5">
    <source>
        <dbReference type="Proteomes" id="UP001642409"/>
    </source>
</evidence>
<dbReference type="Proteomes" id="UP001642409">
    <property type="component" value="Unassembled WGS sequence"/>
</dbReference>
<evidence type="ECO:0000313" key="3">
    <source>
        <dbReference type="EMBL" id="CAL6088955.1"/>
    </source>
</evidence>
<comment type="caution">
    <text evidence="1">The sequence shown here is derived from an EMBL/GenBank/DDBJ whole genome shotgun (WGS) entry which is preliminary data.</text>
</comment>
<name>A0AA86N7T1_9EUKA</name>
<sequence>MQQKNVLIDIKKRFQPKSPLYSLRYFNQVPVKAVFESIEPVSCEALVIPGVVLKQIQVSKYKQKTEFYFLENLKTSTKYFNKNFKFLNYSVASPCFEQAPLPIINFTGFDFNLKDKYKRGSNTVWKFGFSIKEKEEPCSCYLREIQINLIQSQPSSPI</sequence>
<organism evidence="1">
    <name type="scientific">Hexamita inflata</name>
    <dbReference type="NCBI Taxonomy" id="28002"/>
    <lineage>
        <taxon>Eukaryota</taxon>
        <taxon>Metamonada</taxon>
        <taxon>Diplomonadida</taxon>
        <taxon>Hexamitidae</taxon>
        <taxon>Hexamitinae</taxon>
        <taxon>Hexamita</taxon>
    </lineage>
</organism>
<dbReference type="AlphaFoldDB" id="A0AA86N7T1"/>
<reference evidence="3 5" key="2">
    <citation type="submission" date="2024-07" db="EMBL/GenBank/DDBJ databases">
        <authorList>
            <person name="Akdeniz Z."/>
        </authorList>
    </citation>
    <scope>NUCLEOTIDE SEQUENCE [LARGE SCALE GENOMIC DNA]</scope>
</reference>
<keyword evidence="5" id="KW-1185">Reference proteome</keyword>
<dbReference type="EMBL" id="CATOUU010000582">
    <property type="protein sequence ID" value="CAI9934671.1"/>
    <property type="molecule type" value="Genomic_DNA"/>
</dbReference>
<evidence type="ECO:0000313" key="1">
    <source>
        <dbReference type="EMBL" id="CAI9914301.1"/>
    </source>
</evidence>